<comment type="similarity">
    <text evidence="2 18">In the C-terminal section; belongs to the transferase hexapeptide repeat family.</text>
</comment>
<dbReference type="Gene3D" id="3.90.550.10">
    <property type="entry name" value="Spore Coat Polysaccharide Biosynthesis Protein SpsA, Chain A"/>
    <property type="match status" value="1"/>
</dbReference>
<feature type="binding site" evidence="18">
    <location>
        <position position="22"/>
    </location>
    <ligand>
        <name>UDP-N-acetyl-alpha-D-glucosamine</name>
        <dbReference type="ChEBI" id="CHEBI:57705"/>
    </ligand>
</feature>
<feature type="binding site" evidence="18">
    <location>
        <position position="383"/>
    </location>
    <ligand>
        <name>acetyl-CoA</name>
        <dbReference type="ChEBI" id="CHEBI:57288"/>
    </ligand>
</feature>
<dbReference type="Pfam" id="PF00132">
    <property type="entry name" value="Hexapep"/>
    <property type="match status" value="1"/>
</dbReference>
<dbReference type="EC" id="2.7.7.23" evidence="18"/>
<proteinExistence type="inferred from homology"/>
<dbReference type="Proteomes" id="UP001196565">
    <property type="component" value="Unassembled WGS sequence"/>
</dbReference>
<dbReference type="NCBIfam" id="NF010933">
    <property type="entry name" value="PRK14353.1"/>
    <property type="match status" value="1"/>
</dbReference>
<keyword evidence="14 18" id="KW-0961">Cell wall biogenesis/degradation</keyword>
<evidence type="ECO:0000256" key="3">
    <source>
        <dbReference type="ARBA" id="ARBA00007947"/>
    </source>
</evidence>
<feature type="binding site" evidence="18">
    <location>
        <position position="100"/>
    </location>
    <ligand>
        <name>Mg(2+)</name>
        <dbReference type="ChEBI" id="CHEBI:18420"/>
    </ligand>
</feature>
<keyword evidence="12 18" id="KW-0511">Multifunctional enzyme</keyword>
<evidence type="ECO:0000256" key="19">
    <source>
        <dbReference type="SAM" id="MobiDB-lite"/>
    </source>
</evidence>
<feature type="binding site" evidence="18">
    <location>
        <position position="401"/>
    </location>
    <ligand>
        <name>acetyl-CoA</name>
        <dbReference type="ChEBI" id="CHEBI:57288"/>
    </ligand>
</feature>
<feature type="active site" description="Proton acceptor" evidence="18">
    <location>
        <position position="341"/>
    </location>
</feature>
<dbReference type="Gene3D" id="2.160.10.10">
    <property type="entry name" value="Hexapeptide repeat proteins"/>
    <property type="match status" value="1"/>
</dbReference>
<evidence type="ECO:0000256" key="17">
    <source>
        <dbReference type="ARBA" id="ARBA00049628"/>
    </source>
</evidence>
<evidence type="ECO:0000256" key="5">
    <source>
        <dbReference type="ARBA" id="ARBA00022679"/>
    </source>
</evidence>
<dbReference type="PANTHER" id="PTHR43584">
    <property type="entry name" value="NUCLEOTIDYL TRANSFERASE"/>
    <property type="match status" value="1"/>
</dbReference>
<comment type="catalytic activity">
    <reaction evidence="16 18">
        <text>N-acetyl-alpha-D-glucosamine 1-phosphate + UTP + H(+) = UDP-N-acetyl-alpha-D-glucosamine + diphosphate</text>
        <dbReference type="Rhea" id="RHEA:13509"/>
        <dbReference type="ChEBI" id="CHEBI:15378"/>
        <dbReference type="ChEBI" id="CHEBI:33019"/>
        <dbReference type="ChEBI" id="CHEBI:46398"/>
        <dbReference type="ChEBI" id="CHEBI:57705"/>
        <dbReference type="ChEBI" id="CHEBI:57776"/>
        <dbReference type="EC" id="2.7.7.23"/>
    </reaction>
</comment>
<dbReference type="CDD" id="cd02540">
    <property type="entry name" value="GT2_GlmU_N_bac"/>
    <property type="match status" value="1"/>
</dbReference>
<evidence type="ECO:0000256" key="15">
    <source>
        <dbReference type="ARBA" id="ARBA00048247"/>
    </source>
</evidence>
<evidence type="ECO:0000256" key="14">
    <source>
        <dbReference type="ARBA" id="ARBA00023316"/>
    </source>
</evidence>
<organism evidence="21 22">
    <name type="scientific">Roseomonas alba</name>
    <dbReference type="NCBI Taxonomy" id="2846776"/>
    <lineage>
        <taxon>Bacteria</taxon>
        <taxon>Pseudomonadati</taxon>
        <taxon>Pseudomonadota</taxon>
        <taxon>Alphaproteobacteria</taxon>
        <taxon>Acetobacterales</taxon>
        <taxon>Roseomonadaceae</taxon>
        <taxon>Roseomonas</taxon>
    </lineage>
</organism>
<keyword evidence="13 18" id="KW-0012">Acyltransferase</keyword>
<feature type="domain" description="MobA-like NTP transferase" evidence="20">
    <location>
        <begin position="5"/>
        <end position="160"/>
    </location>
</feature>
<feature type="binding site" evidence="18">
    <location>
        <position position="311"/>
    </location>
    <ligand>
        <name>UDP-N-acetyl-alpha-D-glucosamine</name>
        <dbReference type="ChEBI" id="CHEBI:57705"/>
    </ligand>
</feature>
<evidence type="ECO:0000256" key="12">
    <source>
        <dbReference type="ARBA" id="ARBA00023268"/>
    </source>
</evidence>
<feature type="binding site" evidence="18">
    <location>
        <position position="418"/>
    </location>
    <ligand>
        <name>acetyl-CoA</name>
        <dbReference type="ChEBI" id="CHEBI:57288"/>
    </ligand>
</feature>
<evidence type="ECO:0000256" key="11">
    <source>
        <dbReference type="ARBA" id="ARBA00022984"/>
    </source>
</evidence>
<evidence type="ECO:0000256" key="4">
    <source>
        <dbReference type="ARBA" id="ARBA00022490"/>
    </source>
</evidence>
<dbReference type="SUPFAM" id="SSF53448">
    <property type="entry name" value="Nucleotide-diphospho-sugar transferases"/>
    <property type="match status" value="1"/>
</dbReference>
<dbReference type="InterPro" id="IPR005882">
    <property type="entry name" value="Bifunctional_GlmU"/>
</dbReference>
<evidence type="ECO:0000256" key="10">
    <source>
        <dbReference type="ARBA" id="ARBA00022960"/>
    </source>
</evidence>
<keyword evidence="5 18" id="KW-0808">Transferase</keyword>
<sequence length="459" mass="47564">MPAAAIILAAGLGTRMRSTKPKVLHPLGGRPMIRHLLASVEARFDRVVVVVGPDMPELEAAVAPHEVAVQRERLGTAHAALAAMPMLGGYAGDVAVLYGDNPLITAETMGRLLAARGGADLVLLAMRPADPAKYGRVVTAPDGMVERIVEWAEATEAERAIGLCNAGVVCAASVDLARWLAEVRNDNAKGEYYLGDVVALARAEGRRVAFVEAAESELRGINSKGELAVAEAEVQAGLRAAAMDAGVTMLAPETVHLCHDTALAPDVVLEPNIVFGPGVSVETGAVIRAFSHLEGATVKRDAIIGPYARLRPGTVIEPHAHVGNFVELKATTLGEGAKANHLTYLGDATVGAGANIGAGTITCNYDGVHKHRTEIGEGAFIGSDTALVAPVKVGARALVGAGSVITTNVPDDALAIARGRQSVYEGRGFQGKKGKTPSDDRSAAGRAGLNRPGSLKEKI</sequence>
<keyword evidence="6 18" id="KW-0548">Nucleotidyltransferase</keyword>
<evidence type="ECO:0000256" key="7">
    <source>
        <dbReference type="ARBA" id="ARBA00022723"/>
    </source>
</evidence>
<name>A0ABS7A8Y0_9PROT</name>
<evidence type="ECO:0000256" key="18">
    <source>
        <dbReference type="HAMAP-Rule" id="MF_01631"/>
    </source>
</evidence>
<feature type="region of interest" description="N-acetyltransferase" evidence="18">
    <location>
        <begin position="246"/>
        <end position="459"/>
    </location>
</feature>
<feature type="binding site" evidence="18">
    <location>
        <begin position="364"/>
        <end position="365"/>
    </location>
    <ligand>
        <name>acetyl-CoA</name>
        <dbReference type="ChEBI" id="CHEBI:57288"/>
    </ligand>
</feature>
<comment type="subcellular location">
    <subcellularLocation>
        <location evidence="1 18">Cytoplasm</location>
    </subcellularLocation>
</comment>
<dbReference type="InterPro" id="IPR001451">
    <property type="entry name" value="Hexapep"/>
</dbReference>
<dbReference type="EC" id="2.3.1.157" evidence="18"/>
<comment type="cofactor">
    <cofactor evidence="18">
        <name>Mg(2+)</name>
        <dbReference type="ChEBI" id="CHEBI:18420"/>
    </cofactor>
    <text evidence="18">Binds 1 Mg(2+) ion per subunit.</text>
</comment>
<feature type="binding site" evidence="18">
    <location>
        <position position="165"/>
    </location>
    <ligand>
        <name>UDP-N-acetyl-alpha-D-glucosamine</name>
        <dbReference type="ChEBI" id="CHEBI:57705"/>
    </ligand>
</feature>
<dbReference type="InterPro" id="IPR029044">
    <property type="entry name" value="Nucleotide-diphossugar_trans"/>
</dbReference>
<feature type="binding site" evidence="18">
    <location>
        <position position="150"/>
    </location>
    <ligand>
        <name>UDP-N-acetyl-alpha-D-glucosamine</name>
        <dbReference type="ChEBI" id="CHEBI:57705"/>
    </ligand>
</feature>
<dbReference type="HAMAP" id="MF_01631">
    <property type="entry name" value="GlmU"/>
    <property type="match status" value="1"/>
</dbReference>
<reference evidence="21 22" key="1">
    <citation type="submission" date="2021-07" db="EMBL/GenBank/DDBJ databases">
        <authorList>
            <person name="So Y."/>
        </authorList>
    </citation>
    <scope>NUCLEOTIDE SEQUENCE [LARGE SCALE GENOMIC DNA]</scope>
    <source>
        <strain evidence="21 22">HJA6</strain>
    </source>
</reference>
<feature type="binding site" evidence="18">
    <location>
        <begin position="75"/>
        <end position="76"/>
    </location>
    <ligand>
        <name>UDP-N-acetyl-alpha-D-glucosamine</name>
        <dbReference type="ChEBI" id="CHEBI:57705"/>
    </ligand>
</feature>
<dbReference type="NCBIfam" id="TIGR01173">
    <property type="entry name" value="glmU"/>
    <property type="match status" value="1"/>
</dbReference>
<feature type="binding site" evidence="18">
    <location>
        <position position="222"/>
    </location>
    <ligand>
        <name>UDP-N-acetyl-alpha-D-glucosamine</name>
        <dbReference type="ChEBI" id="CHEBI:57705"/>
    </ligand>
</feature>
<evidence type="ECO:0000256" key="13">
    <source>
        <dbReference type="ARBA" id="ARBA00023315"/>
    </source>
</evidence>
<dbReference type="GO" id="GO:0003977">
    <property type="term" value="F:UDP-N-acetylglucosamine diphosphorylase activity"/>
    <property type="evidence" value="ECO:0007669"/>
    <property type="project" value="UniProtKB-EC"/>
</dbReference>
<keyword evidence="8 18" id="KW-0677">Repeat</keyword>
<feature type="binding site" evidence="18">
    <location>
        <position position="355"/>
    </location>
    <ligand>
        <name>UDP-N-acetyl-alpha-D-glucosamine</name>
        <dbReference type="ChEBI" id="CHEBI:57705"/>
    </ligand>
</feature>
<keyword evidence="22" id="KW-1185">Reference proteome</keyword>
<dbReference type="EMBL" id="JAHYBZ010000004">
    <property type="protein sequence ID" value="MBW6398755.1"/>
    <property type="molecule type" value="Genomic_DNA"/>
</dbReference>
<accession>A0ABS7A8Y0</accession>
<feature type="binding site" evidence="18">
    <location>
        <position position="358"/>
    </location>
    <ligand>
        <name>acetyl-CoA</name>
        <dbReference type="ChEBI" id="CHEBI:57288"/>
    </ligand>
</feature>
<keyword evidence="9 18" id="KW-0460">Magnesium</keyword>
<feature type="binding site" evidence="18">
    <location>
        <position position="70"/>
    </location>
    <ligand>
        <name>UDP-N-acetyl-alpha-D-glucosamine</name>
        <dbReference type="ChEBI" id="CHEBI:57705"/>
    </ligand>
</feature>
<dbReference type="InterPro" id="IPR038009">
    <property type="entry name" value="GlmU_C_LbH"/>
</dbReference>
<dbReference type="SUPFAM" id="SSF51161">
    <property type="entry name" value="Trimeric LpxA-like enzymes"/>
    <property type="match status" value="1"/>
</dbReference>
<protein>
    <recommendedName>
        <fullName evidence="18">Bifunctional protein GlmU</fullName>
    </recommendedName>
    <domain>
        <recommendedName>
            <fullName evidence="18">UDP-N-acetylglucosamine pyrophosphorylase</fullName>
            <ecNumber evidence="18">2.7.7.23</ecNumber>
        </recommendedName>
        <alternativeName>
            <fullName evidence="18">N-acetylglucosamine-1-phosphate uridyltransferase</fullName>
        </alternativeName>
    </domain>
    <domain>
        <recommendedName>
            <fullName evidence="18">Glucosamine-1-phosphate N-acetyltransferase</fullName>
            <ecNumber evidence="18">2.3.1.157</ecNumber>
        </recommendedName>
    </domain>
</protein>
<comment type="catalytic activity">
    <reaction evidence="15 18">
        <text>alpha-D-glucosamine 1-phosphate + acetyl-CoA = N-acetyl-alpha-D-glucosamine 1-phosphate + CoA + H(+)</text>
        <dbReference type="Rhea" id="RHEA:13725"/>
        <dbReference type="ChEBI" id="CHEBI:15378"/>
        <dbReference type="ChEBI" id="CHEBI:57287"/>
        <dbReference type="ChEBI" id="CHEBI:57288"/>
        <dbReference type="ChEBI" id="CHEBI:57776"/>
        <dbReference type="ChEBI" id="CHEBI:58516"/>
        <dbReference type="EC" id="2.3.1.157"/>
    </reaction>
</comment>
<evidence type="ECO:0000313" key="21">
    <source>
        <dbReference type="EMBL" id="MBW6398755.1"/>
    </source>
</evidence>
<comment type="similarity">
    <text evidence="3 18">In the N-terminal section; belongs to the N-acetylglucosamine-1-phosphate uridyltransferase family.</text>
</comment>
<evidence type="ECO:0000256" key="1">
    <source>
        <dbReference type="ARBA" id="ARBA00004496"/>
    </source>
</evidence>
<evidence type="ECO:0000256" key="16">
    <source>
        <dbReference type="ARBA" id="ARBA00048493"/>
    </source>
</evidence>
<comment type="pathway">
    <text evidence="18">Bacterial outer membrane biogenesis; LPS lipid A biosynthesis.</text>
</comment>
<dbReference type="InterPro" id="IPR011004">
    <property type="entry name" value="Trimer_LpxA-like_sf"/>
</dbReference>
<dbReference type="RefSeq" id="WP_219763364.1">
    <property type="nucleotide sequence ID" value="NZ_JAHYBZ010000004.1"/>
</dbReference>
<feature type="binding site" evidence="18">
    <location>
        <begin position="98"/>
        <end position="100"/>
    </location>
    <ligand>
        <name>UDP-N-acetyl-alpha-D-glucosamine</name>
        <dbReference type="ChEBI" id="CHEBI:57705"/>
    </ligand>
</feature>
<dbReference type="InterPro" id="IPR018357">
    <property type="entry name" value="Hexapep_transf_CS"/>
</dbReference>
<keyword evidence="7 18" id="KW-0479">Metal-binding</keyword>
<feature type="region of interest" description="Pyrophosphorylase" evidence="18">
    <location>
        <begin position="1"/>
        <end position="224"/>
    </location>
</feature>
<keyword evidence="11 18" id="KW-0573">Peptidoglycan synthesis</keyword>
<feature type="binding site" evidence="18">
    <location>
        <begin position="8"/>
        <end position="11"/>
    </location>
    <ligand>
        <name>UDP-N-acetyl-alpha-D-glucosamine</name>
        <dbReference type="ChEBI" id="CHEBI:57705"/>
    </ligand>
</feature>
<evidence type="ECO:0000259" key="20">
    <source>
        <dbReference type="Pfam" id="PF12804"/>
    </source>
</evidence>
<dbReference type="PROSITE" id="PS00101">
    <property type="entry name" value="HEXAPEP_TRANSFERASES"/>
    <property type="match status" value="1"/>
</dbReference>
<comment type="function">
    <text evidence="17 18">Catalyzes the last two sequential reactions in the de novo biosynthetic pathway for UDP-N-acetylglucosamine (UDP-GlcNAc). The C-terminal domain catalyzes the transfer of acetyl group from acetyl coenzyme A to glucosamine-1-phosphate (GlcN-1-P) to produce N-acetylglucosamine-1-phosphate (GlcNAc-1-P), which is converted into UDP-GlcNAc by the transfer of uridine 5-monophosphate (from uridine 5-triphosphate), a reaction catalyzed by the N-terminal domain.</text>
</comment>
<feature type="region of interest" description="Disordered" evidence="19">
    <location>
        <begin position="426"/>
        <end position="459"/>
    </location>
</feature>
<dbReference type="CDD" id="cd03353">
    <property type="entry name" value="LbH_GlmU_C"/>
    <property type="match status" value="1"/>
</dbReference>
<evidence type="ECO:0000256" key="9">
    <source>
        <dbReference type="ARBA" id="ARBA00022842"/>
    </source>
</evidence>
<dbReference type="PANTHER" id="PTHR43584:SF3">
    <property type="entry name" value="BIFUNCTIONAL PROTEIN GLMU"/>
    <property type="match status" value="1"/>
</dbReference>
<evidence type="ECO:0000256" key="8">
    <source>
        <dbReference type="ARBA" id="ARBA00022737"/>
    </source>
</evidence>
<evidence type="ECO:0000256" key="2">
    <source>
        <dbReference type="ARBA" id="ARBA00007707"/>
    </source>
</evidence>
<keyword evidence="10 18" id="KW-0133">Cell shape</keyword>
<feature type="binding site" evidence="18">
    <location>
        <position position="135"/>
    </location>
    <ligand>
        <name>UDP-N-acetyl-alpha-D-glucosamine</name>
        <dbReference type="ChEBI" id="CHEBI:57705"/>
    </ligand>
</feature>
<feature type="binding site" evidence="18">
    <location>
        <position position="344"/>
    </location>
    <ligand>
        <name>UDP-N-acetyl-alpha-D-glucosamine</name>
        <dbReference type="ChEBI" id="CHEBI:57705"/>
    </ligand>
</feature>
<feature type="binding site" evidence="18">
    <location>
        <position position="222"/>
    </location>
    <ligand>
        <name>Mg(2+)</name>
        <dbReference type="ChEBI" id="CHEBI:18420"/>
    </ligand>
</feature>
<evidence type="ECO:0000313" key="22">
    <source>
        <dbReference type="Proteomes" id="UP001196565"/>
    </source>
</evidence>
<keyword evidence="4 18" id="KW-0963">Cytoplasm</keyword>
<dbReference type="Pfam" id="PF12804">
    <property type="entry name" value="NTP_transf_3"/>
    <property type="match status" value="1"/>
</dbReference>
<feature type="region of interest" description="Linker" evidence="18">
    <location>
        <begin position="225"/>
        <end position="245"/>
    </location>
</feature>
<comment type="subunit">
    <text evidence="18">Homotrimer.</text>
</comment>
<dbReference type="InterPro" id="IPR025877">
    <property type="entry name" value="MobA-like_NTP_Trfase"/>
</dbReference>
<comment type="pathway">
    <text evidence="18">Nucleotide-sugar biosynthesis; UDP-N-acetyl-alpha-D-glucosamine biosynthesis; N-acetyl-alpha-D-glucosamine 1-phosphate from alpha-D-glucosamine 6-phosphate (route II): step 2/2.</text>
</comment>
<gene>
    <name evidence="18 21" type="primary">glmU</name>
    <name evidence="21" type="ORF">KPL78_12900</name>
</gene>
<comment type="caution">
    <text evidence="21">The sequence shown here is derived from an EMBL/GenBank/DDBJ whole genome shotgun (WGS) entry which is preliminary data.</text>
</comment>
<feature type="binding site" evidence="18">
    <location>
        <position position="329"/>
    </location>
    <ligand>
        <name>UDP-N-acetyl-alpha-D-glucosamine</name>
        <dbReference type="ChEBI" id="CHEBI:57705"/>
    </ligand>
</feature>
<dbReference type="InterPro" id="IPR050065">
    <property type="entry name" value="GlmU-like"/>
</dbReference>
<evidence type="ECO:0000256" key="6">
    <source>
        <dbReference type="ARBA" id="ARBA00022695"/>
    </source>
</evidence>
<comment type="pathway">
    <text evidence="18">Nucleotide-sugar biosynthesis; UDP-N-acetyl-alpha-D-glucosamine biosynthesis; UDP-N-acetyl-alpha-D-glucosamine from N-acetyl-alpha-D-glucosamine 1-phosphate: step 1/1.</text>
</comment>